<evidence type="ECO:0000256" key="2">
    <source>
        <dbReference type="ARBA" id="ARBA00023002"/>
    </source>
</evidence>
<feature type="region of interest" description="Disordered" evidence="4">
    <location>
        <begin position="41"/>
        <end position="81"/>
    </location>
</feature>
<dbReference type="Pfam" id="PF00394">
    <property type="entry name" value="Cu-oxidase"/>
    <property type="match status" value="1"/>
</dbReference>
<evidence type="ECO:0000259" key="6">
    <source>
        <dbReference type="Pfam" id="PF07731"/>
    </source>
</evidence>
<evidence type="ECO:0000313" key="9">
    <source>
        <dbReference type="Proteomes" id="UP000015344"/>
    </source>
</evidence>
<dbReference type="eggNOG" id="COG2132">
    <property type="taxonomic scope" value="Bacteria"/>
</dbReference>
<feature type="compositionally biased region" description="Polar residues" evidence="4">
    <location>
        <begin position="70"/>
        <end position="81"/>
    </location>
</feature>
<dbReference type="InterPro" id="IPR045087">
    <property type="entry name" value="Cu-oxidase_fam"/>
</dbReference>
<evidence type="ECO:0000313" key="8">
    <source>
        <dbReference type="EMBL" id="EPY06320.1"/>
    </source>
</evidence>
<dbReference type="InterPro" id="IPR011706">
    <property type="entry name" value="Cu-oxidase_C"/>
</dbReference>
<name>S9U738_PAEAL</name>
<keyword evidence="3" id="KW-0186">Copper</keyword>
<reference evidence="8 9" key="1">
    <citation type="submission" date="2013-05" db="EMBL/GenBank/DDBJ databases">
        <authorList>
            <person name="Strain E.A."/>
            <person name="Brown E."/>
            <person name="Allard M.W."/>
            <person name="Luo Y.L."/>
        </authorList>
    </citation>
    <scope>NUCLEOTIDE SEQUENCE [LARGE SCALE GENOMIC DNA]</scope>
    <source>
        <strain evidence="8 9">TS-15</strain>
    </source>
</reference>
<evidence type="ECO:0000259" key="7">
    <source>
        <dbReference type="Pfam" id="PF07732"/>
    </source>
</evidence>
<dbReference type="EMBL" id="ATMT01000054">
    <property type="protein sequence ID" value="EPY06320.1"/>
    <property type="molecule type" value="Genomic_DNA"/>
</dbReference>
<dbReference type="Pfam" id="PF07732">
    <property type="entry name" value="Cu-oxidase_3"/>
    <property type="match status" value="1"/>
</dbReference>
<dbReference type="Proteomes" id="UP000015344">
    <property type="component" value="Unassembled WGS sequence"/>
</dbReference>
<feature type="compositionally biased region" description="Polar residues" evidence="4">
    <location>
        <begin position="46"/>
        <end position="60"/>
    </location>
</feature>
<gene>
    <name evidence="8" type="ORF">PAALTS15_14261</name>
</gene>
<dbReference type="PATRIC" id="fig|1117108.3.peg.2956"/>
<dbReference type="PANTHER" id="PTHR11709">
    <property type="entry name" value="MULTI-COPPER OXIDASE"/>
    <property type="match status" value="1"/>
</dbReference>
<feature type="domain" description="Plastocyanin-like" evidence="7">
    <location>
        <begin position="88"/>
        <end position="201"/>
    </location>
</feature>
<organism evidence="8 9">
    <name type="scientific">Paenibacillus alvei TS-15</name>
    <dbReference type="NCBI Taxonomy" id="1117108"/>
    <lineage>
        <taxon>Bacteria</taxon>
        <taxon>Bacillati</taxon>
        <taxon>Bacillota</taxon>
        <taxon>Bacilli</taxon>
        <taxon>Bacillales</taxon>
        <taxon>Paenibacillaceae</taxon>
        <taxon>Paenibacillus</taxon>
    </lineage>
</organism>
<protein>
    <submittedName>
        <fullName evidence="8">Multicopper oxidase type 3</fullName>
    </submittedName>
</protein>
<dbReference type="Gene3D" id="2.60.40.420">
    <property type="entry name" value="Cupredoxins - blue copper proteins"/>
    <property type="match status" value="2"/>
</dbReference>
<accession>S9U738</accession>
<dbReference type="CDD" id="cd04202">
    <property type="entry name" value="CuRO_D2_2dMcoN_like"/>
    <property type="match status" value="2"/>
</dbReference>
<dbReference type="PANTHER" id="PTHR11709:SF394">
    <property type="entry name" value="FI03373P-RELATED"/>
    <property type="match status" value="1"/>
</dbReference>
<comment type="caution">
    <text evidence="8">The sequence shown here is derived from an EMBL/GenBank/DDBJ whole genome shotgun (WGS) entry which is preliminary data.</text>
</comment>
<dbReference type="InterPro" id="IPR011707">
    <property type="entry name" value="Cu-oxidase-like_N"/>
</dbReference>
<dbReference type="PROSITE" id="PS00079">
    <property type="entry name" value="MULTICOPPER_OXIDASE1"/>
    <property type="match status" value="1"/>
</dbReference>
<evidence type="ECO:0000256" key="3">
    <source>
        <dbReference type="ARBA" id="ARBA00023008"/>
    </source>
</evidence>
<dbReference type="InterPro" id="IPR001117">
    <property type="entry name" value="Cu-oxidase_2nd"/>
</dbReference>
<feature type="domain" description="Plastocyanin-like" evidence="6">
    <location>
        <begin position="418"/>
        <end position="537"/>
    </location>
</feature>
<keyword evidence="2" id="KW-0560">Oxidoreductase</keyword>
<feature type="domain" description="Plastocyanin-like" evidence="5">
    <location>
        <begin position="207"/>
        <end position="376"/>
    </location>
</feature>
<proteinExistence type="predicted"/>
<evidence type="ECO:0000256" key="1">
    <source>
        <dbReference type="ARBA" id="ARBA00022723"/>
    </source>
</evidence>
<dbReference type="CDD" id="cd13860">
    <property type="entry name" value="CuRO_1_2dMco_1"/>
    <property type="match status" value="1"/>
</dbReference>
<dbReference type="GO" id="GO:0016491">
    <property type="term" value="F:oxidoreductase activity"/>
    <property type="evidence" value="ECO:0007669"/>
    <property type="project" value="UniProtKB-KW"/>
</dbReference>
<dbReference type="Pfam" id="PF07731">
    <property type="entry name" value="Cu-oxidase_2"/>
    <property type="match status" value="1"/>
</dbReference>
<dbReference type="PROSITE" id="PS00080">
    <property type="entry name" value="MULTICOPPER_OXIDASE2"/>
    <property type="match status" value="1"/>
</dbReference>
<dbReference type="GO" id="GO:0005507">
    <property type="term" value="F:copper ion binding"/>
    <property type="evidence" value="ECO:0007669"/>
    <property type="project" value="InterPro"/>
</dbReference>
<dbReference type="InterPro" id="IPR008972">
    <property type="entry name" value="Cupredoxin"/>
</dbReference>
<dbReference type="AlphaFoldDB" id="S9U738"/>
<dbReference type="InterPro" id="IPR033138">
    <property type="entry name" value="Cu_oxidase_CS"/>
</dbReference>
<evidence type="ECO:0000256" key="4">
    <source>
        <dbReference type="SAM" id="MobiDB-lite"/>
    </source>
</evidence>
<evidence type="ECO:0000259" key="5">
    <source>
        <dbReference type="Pfam" id="PF00394"/>
    </source>
</evidence>
<dbReference type="SUPFAM" id="SSF49503">
    <property type="entry name" value="Cupredoxins"/>
    <property type="match status" value="3"/>
</dbReference>
<sequence length="554" mass="61572">MELKNLFSTRNRMLQTMVVTGIIAFLASGCWNGGTAKDHTNMDPASMSNKQESKLASNTDTDTEKEAVKRTSTTPTVDGTSLTITAQPSNLEVSNGVVLPVWTFNNSVPGPQIRVMVGDTVKIKLENELPEPVSIHWHGYPISNGMDGIPGVTQDAVVPGKSFIYEFKATVPGTYWYHSHQDSVNQVDKGLYGSLIVEDPKEQVDRDYTLVLDEWMSTGKMSMERADENQSNNQSDMSGMDHSKMNMSNSGMSGMDHGTMSMGGHDMSMYDLFTMNGKSGDAIVPLMVKQGEKVRIRLINAGYLSHQMHLQGHEFKVIAMDGQPVNSPAVIQDQVISIAPGERYDLEFVADNPGTWLLDEHSKEERALNMRAVIQYEDYTKQAAKSDASETLPQFNLATYGKMAEAAFTLDQTYDQQVMMNLNTEMRNGEMVYTINGKVFPDTDKIKVAKGDKVMVTFINQSPTDDHPMHLHGHFFQVLSRNGQPLQGSPVVKDTLNVKPGEQYVIAFEADNPGDWMFHCHDLHHASAGMVTDVTYKDYKSTYVPDPNVDNKPE</sequence>
<dbReference type="RefSeq" id="WP_021260174.1">
    <property type="nucleotide sequence ID" value="NZ_ATMT01000054.1"/>
</dbReference>
<keyword evidence="1" id="KW-0479">Metal-binding</keyword>
<dbReference type="InterPro" id="IPR002355">
    <property type="entry name" value="Cu_oxidase_Cu_BS"/>
</dbReference>
<dbReference type="PROSITE" id="PS51257">
    <property type="entry name" value="PROKAR_LIPOPROTEIN"/>
    <property type="match status" value="1"/>
</dbReference>